<dbReference type="PANTHER" id="PTHR30055">
    <property type="entry name" value="HTH-TYPE TRANSCRIPTIONAL REGULATOR RUTR"/>
    <property type="match status" value="1"/>
</dbReference>
<comment type="caution">
    <text evidence="7">The sequence shown here is derived from an EMBL/GenBank/DDBJ whole genome shotgun (WGS) entry which is preliminary data.</text>
</comment>
<evidence type="ECO:0000256" key="1">
    <source>
        <dbReference type="ARBA" id="ARBA00022491"/>
    </source>
</evidence>
<keyword evidence="1" id="KW-0678">Repressor</keyword>
<sequence length="207" mass="22471">MVRRINGDARRRELAEAVWRLVRRDGLAAASVRAVAAESGLSAGSVRHFFGTQSELIAFAMRELIDAVRVRVAEAAQEEDPVRRSTAVLVELLPLTEASHAEASAHLQLATQSRFDPALTDLADESFAGIRRVCRAALDWLDEAGEVRDDVDLDVATTALCALVDGLAFELVLAPRLLTADRAREALRDHLSSLSDPTVSSEQRSSS</sequence>
<dbReference type="PROSITE" id="PS50977">
    <property type="entry name" value="HTH_TETR_2"/>
    <property type="match status" value="1"/>
</dbReference>
<evidence type="ECO:0000256" key="5">
    <source>
        <dbReference type="PROSITE-ProRule" id="PRU00335"/>
    </source>
</evidence>
<accession>A0A917EXC5</accession>
<dbReference type="SUPFAM" id="SSF46689">
    <property type="entry name" value="Homeodomain-like"/>
    <property type="match status" value="1"/>
</dbReference>
<dbReference type="InterPro" id="IPR009057">
    <property type="entry name" value="Homeodomain-like_sf"/>
</dbReference>
<evidence type="ECO:0000259" key="6">
    <source>
        <dbReference type="PROSITE" id="PS50977"/>
    </source>
</evidence>
<keyword evidence="4" id="KW-0804">Transcription</keyword>
<dbReference type="InterPro" id="IPR039538">
    <property type="entry name" value="BetI_C"/>
</dbReference>
<reference evidence="7" key="2">
    <citation type="submission" date="2020-09" db="EMBL/GenBank/DDBJ databases">
        <authorList>
            <person name="Sun Q."/>
            <person name="Zhou Y."/>
        </authorList>
    </citation>
    <scope>NUCLEOTIDE SEQUENCE</scope>
    <source>
        <strain evidence="7">CGMCC 1.16067</strain>
    </source>
</reference>
<dbReference type="SUPFAM" id="SSF48498">
    <property type="entry name" value="Tetracyclin repressor-like, C-terminal domain"/>
    <property type="match status" value="1"/>
</dbReference>
<dbReference type="InterPro" id="IPR050109">
    <property type="entry name" value="HTH-type_TetR-like_transc_reg"/>
</dbReference>
<reference evidence="7" key="1">
    <citation type="journal article" date="2014" name="Int. J. Syst. Evol. Microbiol.">
        <title>Complete genome sequence of Corynebacterium casei LMG S-19264T (=DSM 44701T), isolated from a smear-ripened cheese.</title>
        <authorList>
            <consortium name="US DOE Joint Genome Institute (JGI-PGF)"/>
            <person name="Walter F."/>
            <person name="Albersmeier A."/>
            <person name="Kalinowski J."/>
            <person name="Ruckert C."/>
        </authorList>
    </citation>
    <scope>NUCLEOTIDE SEQUENCE</scope>
    <source>
        <strain evidence="7">CGMCC 1.16067</strain>
    </source>
</reference>
<evidence type="ECO:0000256" key="2">
    <source>
        <dbReference type="ARBA" id="ARBA00023015"/>
    </source>
</evidence>
<dbReference type="PROSITE" id="PS01081">
    <property type="entry name" value="HTH_TETR_1"/>
    <property type="match status" value="1"/>
</dbReference>
<dbReference type="Pfam" id="PF13977">
    <property type="entry name" value="TetR_C_6"/>
    <property type="match status" value="1"/>
</dbReference>
<dbReference type="Gene3D" id="1.10.357.10">
    <property type="entry name" value="Tetracycline Repressor, domain 2"/>
    <property type="match status" value="1"/>
</dbReference>
<evidence type="ECO:0000256" key="3">
    <source>
        <dbReference type="ARBA" id="ARBA00023125"/>
    </source>
</evidence>
<feature type="DNA-binding region" description="H-T-H motif" evidence="5">
    <location>
        <begin position="31"/>
        <end position="50"/>
    </location>
</feature>
<evidence type="ECO:0000313" key="8">
    <source>
        <dbReference type="Proteomes" id="UP000649179"/>
    </source>
</evidence>
<dbReference type="AlphaFoldDB" id="A0A917EXC5"/>
<dbReference type="InterPro" id="IPR001647">
    <property type="entry name" value="HTH_TetR"/>
</dbReference>
<keyword evidence="3 5" id="KW-0238">DNA-binding</keyword>
<evidence type="ECO:0000313" key="7">
    <source>
        <dbReference type="EMBL" id="GGF30622.1"/>
    </source>
</evidence>
<dbReference type="PANTHER" id="PTHR30055:SF226">
    <property type="entry name" value="HTH-TYPE TRANSCRIPTIONAL REGULATOR PKSA"/>
    <property type="match status" value="1"/>
</dbReference>
<keyword evidence="8" id="KW-1185">Reference proteome</keyword>
<proteinExistence type="predicted"/>
<dbReference type="GO" id="GO:0000976">
    <property type="term" value="F:transcription cis-regulatory region binding"/>
    <property type="evidence" value="ECO:0007669"/>
    <property type="project" value="TreeGrafter"/>
</dbReference>
<gene>
    <name evidence="7" type="primary">pksA</name>
    <name evidence="7" type="ORF">GCM10011519_00060</name>
</gene>
<organism evidence="7 8">
    <name type="scientific">Marmoricola endophyticus</name>
    <dbReference type="NCBI Taxonomy" id="2040280"/>
    <lineage>
        <taxon>Bacteria</taxon>
        <taxon>Bacillati</taxon>
        <taxon>Actinomycetota</taxon>
        <taxon>Actinomycetes</taxon>
        <taxon>Propionibacteriales</taxon>
        <taxon>Nocardioidaceae</taxon>
        <taxon>Marmoricola</taxon>
    </lineage>
</organism>
<keyword evidence="2" id="KW-0805">Transcription regulation</keyword>
<name>A0A917EXC5_9ACTN</name>
<protein>
    <submittedName>
        <fullName evidence="7">HTH-type transcriptional regulator PksA</fullName>
    </submittedName>
</protein>
<evidence type="ECO:0000256" key="4">
    <source>
        <dbReference type="ARBA" id="ARBA00023163"/>
    </source>
</evidence>
<dbReference type="InterPro" id="IPR023772">
    <property type="entry name" value="DNA-bd_HTH_TetR-type_CS"/>
</dbReference>
<feature type="domain" description="HTH tetR-type" evidence="6">
    <location>
        <begin position="8"/>
        <end position="68"/>
    </location>
</feature>
<dbReference type="RefSeq" id="WP_188777072.1">
    <property type="nucleotide sequence ID" value="NZ_BMKQ01000001.1"/>
</dbReference>
<dbReference type="EMBL" id="BMKQ01000001">
    <property type="protein sequence ID" value="GGF30622.1"/>
    <property type="molecule type" value="Genomic_DNA"/>
</dbReference>
<dbReference type="GO" id="GO:0003700">
    <property type="term" value="F:DNA-binding transcription factor activity"/>
    <property type="evidence" value="ECO:0007669"/>
    <property type="project" value="TreeGrafter"/>
</dbReference>
<dbReference type="Proteomes" id="UP000649179">
    <property type="component" value="Unassembled WGS sequence"/>
</dbReference>
<dbReference type="InterPro" id="IPR036271">
    <property type="entry name" value="Tet_transcr_reg_TetR-rel_C_sf"/>
</dbReference>